<dbReference type="SUPFAM" id="SSF53613">
    <property type="entry name" value="Ribokinase-like"/>
    <property type="match status" value="1"/>
</dbReference>
<sequence length="310" mass="33221">MTKDMEIQKIDVVGLGASTLDMFTVVERFPETREVQKAGDMLLDGGGPVATALVTLAKLGASTAMIDHVGNDWAGSLILDDFIKNRVNSDFITRFPEQSSTVANILVHQATGNRAILFHPGSAPEVGAEEDYTALIKEAKILHINGRYLAACRTAITSAKASGVLVSFDGGANRYHPGMRELVQQSDICIVARDFAFHYTGEAEPVDAVVKLLNEGPDIVGVTDGAHGSWIARRGGQLFHQPAFMVEVTDTTGCGDSYHGAFLFGLLNEMPLKEAAEFASAVAAINARTLGGRAGLPSLEQVRIFLAEYR</sequence>
<keyword evidence="2" id="KW-0808">Transferase</keyword>
<keyword evidence="2" id="KW-0418">Kinase</keyword>
<dbReference type="InterPro" id="IPR029056">
    <property type="entry name" value="Ribokinase-like"/>
</dbReference>
<name>A0A1M6L9W5_9FIRM</name>
<evidence type="ECO:0000313" key="2">
    <source>
        <dbReference type="EMBL" id="SHJ68000.1"/>
    </source>
</evidence>
<dbReference type="EMBL" id="FQZD01000032">
    <property type="protein sequence ID" value="SHJ68000.1"/>
    <property type="molecule type" value="Genomic_DNA"/>
</dbReference>
<reference evidence="2 3" key="1">
    <citation type="submission" date="2016-11" db="EMBL/GenBank/DDBJ databases">
        <authorList>
            <person name="Varghese N."/>
            <person name="Submissions S."/>
        </authorList>
    </citation>
    <scope>NUCLEOTIDE SEQUENCE [LARGE SCALE GENOMIC DNA]</scope>
    <source>
        <strain evidence="2 3">DSM 15287</strain>
    </source>
</reference>
<dbReference type="AlphaFoldDB" id="A0A1M6L9W5"/>
<dbReference type="Proteomes" id="UP000322917">
    <property type="component" value="Unassembled WGS sequence"/>
</dbReference>
<evidence type="ECO:0000259" key="1">
    <source>
        <dbReference type="Pfam" id="PF00294"/>
    </source>
</evidence>
<dbReference type="InterPro" id="IPR052562">
    <property type="entry name" value="Ketohexokinase-related"/>
</dbReference>
<proteinExistence type="predicted"/>
<dbReference type="InterPro" id="IPR011611">
    <property type="entry name" value="PfkB_dom"/>
</dbReference>
<dbReference type="PANTHER" id="PTHR42774:SF3">
    <property type="entry name" value="KETOHEXOKINASE"/>
    <property type="match status" value="1"/>
</dbReference>
<dbReference type="Pfam" id="PF00294">
    <property type="entry name" value="PfkB"/>
    <property type="match status" value="1"/>
</dbReference>
<keyword evidence="3" id="KW-1185">Reference proteome</keyword>
<accession>A0A1M6L9W5</accession>
<evidence type="ECO:0000313" key="3">
    <source>
        <dbReference type="Proteomes" id="UP000322917"/>
    </source>
</evidence>
<dbReference type="Gene3D" id="3.40.1190.20">
    <property type="match status" value="1"/>
</dbReference>
<organism evidence="2 3">
    <name type="scientific">Propionispora hippei DSM 15287</name>
    <dbReference type="NCBI Taxonomy" id="1123003"/>
    <lineage>
        <taxon>Bacteria</taxon>
        <taxon>Bacillati</taxon>
        <taxon>Bacillota</taxon>
        <taxon>Negativicutes</taxon>
        <taxon>Selenomonadales</taxon>
        <taxon>Sporomusaceae</taxon>
        <taxon>Propionispora</taxon>
    </lineage>
</organism>
<feature type="domain" description="Carbohydrate kinase PfkB" evidence="1">
    <location>
        <begin position="12"/>
        <end position="297"/>
    </location>
</feature>
<dbReference type="PANTHER" id="PTHR42774">
    <property type="entry name" value="PHOSPHOTRANSFERASE SYSTEM TRANSPORT PROTEIN"/>
    <property type="match status" value="1"/>
</dbReference>
<dbReference type="GO" id="GO:0016301">
    <property type="term" value="F:kinase activity"/>
    <property type="evidence" value="ECO:0007669"/>
    <property type="project" value="UniProtKB-KW"/>
</dbReference>
<protein>
    <submittedName>
        <fullName evidence="2">Sugar or nucleoside kinase, ribokinase family</fullName>
    </submittedName>
</protein>
<gene>
    <name evidence="2" type="ORF">SAMN02745170_03074</name>
</gene>